<sequence>MSWSDEQIENIRTALRHWMENVPNSNQCILDIYDMSLATGCRISEVLGMTWEDVHLPEGPETQGWVHIQLAVLTRDKKTNVIGSPKGGKTKKLTLPQFGIEILKRRMPQNATGLVFFNNAGNPFHVRSLYGTAERAFERARKDLGIDVPQRLKFHTSRKTVLSQIAETHGIESASKQGGHSTPEVTRRHYWDQEQSPVIDHANSLERFGKTEE</sequence>
<dbReference type="InterPro" id="IPR002104">
    <property type="entry name" value="Integrase_catalytic"/>
</dbReference>
<evidence type="ECO:0000313" key="4">
    <source>
        <dbReference type="EMBL" id="GAA2038126.1"/>
    </source>
</evidence>
<evidence type="ECO:0000256" key="2">
    <source>
        <dbReference type="SAM" id="MobiDB-lite"/>
    </source>
</evidence>
<dbReference type="InterPro" id="IPR050090">
    <property type="entry name" value="Tyrosine_recombinase_XerCD"/>
</dbReference>
<feature type="compositionally biased region" description="Basic and acidic residues" evidence="2">
    <location>
        <begin position="203"/>
        <end position="213"/>
    </location>
</feature>
<reference evidence="5" key="1">
    <citation type="journal article" date="2019" name="Int. J. Syst. Evol. Microbiol.">
        <title>The Global Catalogue of Microorganisms (GCM) 10K type strain sequencing project: providing services to taxonomists for standard genome sequencing and annotation.</title>
        <authorList>
            <consortium name="The Broad Institute Genomics Platform"/>
            <consortium name="The Broad Institute Genome Sequencing Center for Infectious Disease"/>
            <person name="Wu L."/>
            <person name="Ma J."/>
        </authorList>
    </citation>
    <scope>NUCLEOTIDE SEQUENCE [LARGE SCALE GENOMIC DNA]</scope>
    <source>
        <strain evidence="5">JCM 13595</strain>
    </source>
</reference>
<dbReference type="PANTHER" id="PTHR30349">
    <property type="entry name" value="PHAGE INTEGRASE-RELATED"/>
    <property type="match status" value="1"/>
</dbReference>
<keyword evidence="5" id="KW-1185">Reference proteome</keyword>
<accession>A0ABP5G4E8</accession>
<dbReference type="SUPFAM" id="SSF56349">
    <property type="entry name" value="DNA breaking-rejoining enzymes"/>
    <property type="match status" value="1"/>
</dbReference>
<dbReference type="EMBL" id="BAAAMN010000036">
    <property type="protein sequence ID" value="GAA2038126.1"/>
    <property type="molecule type" value="Genomic_DNA"/>
</dbReference>
<dbReference type="Pfam" id="PF00589">
    <property type="entry name" value="Phage_integrase"/>
    <property type="match status" value="1"/>
</dbReference>
<evidence type="ECO:0000259" key="3">
    <source>
        <dbReference type="PROSITE" id="PS51898"/>
    </source>
</evidence>
<organism evidence="4 5">
    <name type="scientific">Yaniella flava</name>
    <dbReference type="NCBI Taxonomy" id="287930"/>
    <lineage>
        <taxon>Bacteria</taxon>
        <taxon>Bacillati</taxon>
        <taxon>Actinomycetota</taxon>
        <taxon>Actinomycetes</taxon>
        <taxon>Micrococcales</taxon>
        <taxon>Micrococcaceae</taxon>
        <taxon>Yaniella</taxon>
    </lineage>
</organism>
<dbReference type="PROSITE" id="PS51898">
    <property type="entry name" value="TYR_RECOMBINASE"/>
    <property type="match status" value="1"/>
</dbReference>
<dbReference type="InterPro" id="IPR013762">
    <property type="entry name" value="Integrase-like_cat_sf"/>
</dbReference>
<feature type="region of interest" description="Disordered" evidence="2">
    <location>
        <begin position="192"/>
        <end position="213"/>
    </location>
</feature>
<dbReference type="InterPro" id="IPR011010">
    <property type="entry name" value="DNA_brk_join_enz"/>
</dbReference>
<gene>
    <name evidence="4" type="ORF">GCM10009720_18270</name>
</gene>
<dbReference type="PANTHER" id="PTHR30349:SF64">
    <property type="entry name" value="PROPHAGE INTEGRASE INTD-RELATED"/>
    <property type="match status" value="1"/>
</dbReference>
<protein>
    <recommendedName>
        <fullName evidence="3">Tyr recombinase domain-containing protein</fullName>
    </recommendedName>
</protein>
<evidence type="ECO:0000256" key="1">
    <source>
        <dbReference type="ARBA" id="ARBA00023172"/>
    </source>
</evidence>
<proteinExistence type="predicted"/>
<evidence type="ECO:0000313" key="5">
    <source>
        <dbReference type="Proteomes" id="UP001501461"/>
    </source>
</evidence>
<name>A0ABP5G4E8_9MICC</name>
<comment type="caution">
    <text evidence="4">The sequence shown here is derived from an EMBL/GenBank/DDBJ whole genome shotgun (WGS) entry which is preliminary data.</text>
</comment>
<feature type="domain" description="Tyr recombinase" evidence="3">
    <location>
        <begin position="1"/>
        <end position="207"/>
    </location>
</feature>
<dbReference type="Proteomes" id="UP001501461">
    <property type="component" value="Unassembled WGS sequence"/>
</dbReference>
<dbReference type="Gene3D" id="1.10.443.10">
    <property type="entry name" value="Intergrase catalytic core"/>
    <property type="match status" value="1"/>
</dbReference>
<keyword evidence="1" id="KW-0233">DNA recombination</keyword>